<dbReference type="InterPro" id="IPR036365">
    <property type="entry name" value="PGBD-like_sf"/>
</dbReference>
<sequence>MRREPSFNGNKAASANTRQTRNPGAGAAVLRATGVALDNPVAAGGSLVMLLTASLIVANALSFQPGKHPAPLFSTRASAVEDVQPERPKPTELVTDLQNSLKRIGFYEGPVDGLNGPRTEQAIRAYERASGLAETGRPSHALRARLILEDVALPRAAPAAPTATPSVPVPIPPAEVGSADSPTGSIGPQAARETVRFVQKLLANLGYGPLSVDGLWGAETASAIRRFQLDRGMPINGRLDDTLCAALEKVSGTKIPR</sequence>
<organism evidence="3 4">
    <name type="scientific">Breoghania corrubedonensis</name>
    <dbReference type="NCBI Taxonomy" id="665038"/>
    <lineage>
        <taxon>Bacteria</taxon>
        <taxon>Pseudomonadati</taxon>
        <taxon>Pseudomonadota</taxon>
        <taxon>Alphaproteobacteria</taxon>
        <taxon>Hyphomicrobiales</taxon>
        <taxon>Stappiaceae</taxon>
        <taxon>Breoghania</taxon>
    </lineage>
</organism>
<dbReference type="OrthoDB" id="9816507at2"/>
<dbReference type="Pfam" id="PF01471">
    <property type="entry name" value="PG_binding_1"/>
    <property type="match status" value="2"/>
</dbReference>
<protein>
    <submittedName>
        <fullName evidence="3">Peptidoglycan hydrolase-like protein with peptidoglycan-binding domain</fullName>
    </submittedName>
</protein>
<evidence type="ECO:0000313" key="4">
    <source>
        <dbReference type="Proteomes" id="UP000244081"/>
    </source>
</evidence>
<dbReference type="EMBL" id="QAYG01000010">
    <property type="protein sequence ID" value="PTW57682.1"/>
    <property type="molecule type" value="Genomic_DNA"/>
</dbReference>
<dbReference type="Proteomes" id="UP000244081">
    <property type="component" value="Unassembled WGS sequence"/>
</dbReference>
<feature type="region of interest" description="Disordered" evidence="1">
    <location>
        <begin position="1"/>
        <end position="24"/>
    </location>
</feature>
<dbReference type="GO" id="GO:0016787">
    <property type="term" value="F:hydrolase activity"/>
    <property type="evidence" value="ECO:0007669"/>
    <property type="project" value="UniProtKB-KW"/>
</dbReference>
<dbReference type="Gene3D" id="1.10.101.10">
    <property type="entry name" value="PGBD-like superfamily/PGBD"/>
    <property type="match status" value="2"/>
</dbReference>
<dbReference type="SUPFAM" id="SSF47090">
    <property type="entry name" value="PGBD-like"/>
    <property type="match status" value="2"/>
</dbReference>
<keyword evidence="3" id="KW-0378">Hydrolase</keyword>
<gene>
    <name evidence="3" type="ORF">C8N35_110161</name>
</gene>
<dbReference type="InterPro" id="IPR036366">
    <property type="entry name" value="PGBDSf"/>
</dbReference>
<evidence type="ECO:0000313" key="3">
    <source>
        <dbReference type="EMBL" id="PTW57682.1"/>
    </source>
</evidence>
<name>A0A2T5V1R4_9HYPH</name>
<proteinExistence type="predicted"/>
<reference evidence="3 4" key="1">
    <citation type="submission" date="2018-04" db="EMBL/GenBank/DDBJ databases">
        <title>Genomic Encyclopedia of Archaeal and Bacterial Type Strains, Phase II (KMG-II): from individual species to whole genera.</title>
        <authorList>
            <person name="Goeker M."/>
        </authorList>
    </citation>
    <scope>NUCLEOTIDE SEQUENCE [LARGE SCALE GENOMIC DNA]</scope>
    <source>
        <strain evidence="3 4">DSM 23382</strain>
    </source>
</reference>
<feature type="domain" description="Peptidoglycan binding-like" evidence="2">
    <location>
        <begin position="193"/>
        <end position="247"/>
    </location>
</feature>
<dbReference type="RefSeq" id="WP_107991546.1">
    <property type="nucleotide sequence ID" value="NZ_QAYG01000010.1"/>
</dbReference>
<feature type="domain" description="Peptidoglycan binding-like" evidence="2">
    <location>
        <begin position="92"/>
        <end position="146"/>
    </location>
</feature>
<feature type="compositionally biased region" description="Polar residues" evidence="1">
    <location>
        <begin position="7"/>
        <end position="22"/>
    </location>
</feature>
<comment type="caution">
    <text evidence="3">The sequence shown here is derived from an EMBL/GenBank/DDBJ whole genome shotgun (WGS) entry which is preliminary data.</text>
</comment>
<keyword evidence="4" id="KW-1185">Reference proteome</keyword>
<accession>A0A2T5V1R4</accession>
<evidence type="ECO:0000259" key="2">
    <source>
        <dbReference type="Pfam" id="PF01471"/>
    </source>
</evidence>
<dbReference type="AlphaFoldDB" id="A0A2T5V1R4"/>
<dbReference type="InterPro" id="IPR002477">
    <property type="entry name" value="Peptidoglycan-bd-like"/>
</dbReference>
<evidence type="ECO:0000256" key="1">
    <source>
        <dbReference type="SAM" id="MobiDB-lite"/>
    </source>
</evidence>